<keyword evidence="1" id="KW-0472">Membrane</keyword>
<keyword evidence="1" id="KW-0812">Transmembrane</keyword>
<comment type="caution">
    <text evidence="2">The sequence shown here is derived from an EMBL/GenBank/DDBJ whole genome shotgun (WGS) entry which is preliminary data.</text>
</comment>
<sequence length="159" mass="17598">MANFEQITHIIQLAVAPVFLLTGVAALLGVLTTRFGRITDRARLLEKHYNFIKDTPDGELIKVSLRSMWKRARLINGAIGLCVGGALMICLVVICLFLGEFLKVNLGTVIACLFIFAMVLLSLGLIYLFREIHITTDSLKLGLTIADDGVKRIDRVLKN</sequence>
<protein>
    <recommendedName>
        <fullName evidence="4">DUF2721 domain-containing protein</fullName>
    </recommendedName>
</protein>
<reference evidence="2" key="1">
    <citation type="submission" date="2021-12" db="EMBL/GenBank/DDBJ databases">
        <authorList>
            <person name="Rodrigo-Torres L."/>
            <person name="Arahal R. D."/>
            <person name="Lucena T."/>
        </authorList>
    </citation>
    <scope>NUCLEOTIDE SEQUENCE</scope>
    <source>
        <strain evidence="2">CECT 8267</strain>
    </source>
</reference>
<keyword evidence="3" id="KW-1185">Reference proteome</keyword>
<evidence type="ECO:0000313" key="2">
    <source>
        <dbReference type="EMBL" id="CAH0990613.1"/>
    </source>
</evidence>
<name>A0ABN8EE54_9GAMM</name>
<dbReference type="RefSeq" id="WP_237443293.1">
    <property type="nucleotide sequence ID" value="NZ_CAKLPX010000001.1"/>
</dbReference>
<dbReference type="Pfam" id="PF11026">
    <property type="entry name" value="DUF2721"/>
    <property type="match status" value="1"/>
</dbReference>
<accession>A0ABN8EE54</accession>
<evidence type="ECO:0008006" key="4">
    <source>
        <dbReference type="Google" id="ProtNLM"/>
    </source>
</evidence>
<feature type="transmembrane region" description="Helical" evidence="1">
    <location>
        <begin position="105"/>
        <end position="129"/>
    </location>
</feature>
<evidence type="ECO:0000256" key="1">
    <source>
        <dbReference type="SAM" id="Phobius"/>
    </source>
</evidence>
<evidence type="ECO:0000313" key="3">
    <source>
        <dbReference type="Proteomes" id="UP000838100"/>
    </source>
</evidence>
<proteinExistence type="predicted"/>
<dbReference type="Proteomes" id="UP000838100">
    <property type="component" value="Unassembled WGS sequence"/>
</dbReference>
<gene>
    <name evidence="2" type="ORF">SIN8267_00707</name>
</gene>
<feature type="transmembrane region" description="Helical" evidence="1">
    <location>
        <begin position="74"/>
        <end position="99"/>
    </location>
</feature>
<organism evidence="2 3">
    <name type="scientific">Sinobacterium norvegicum</name>
    <dbReference type="NCBI Taxonomy" id="1641715"/>
    <lineage>
        <taxon>Bacteria</taxon>
        <taxon>Pseudomonadati</taxon>
        <taxon>Pseudomonadota</taxon>
        <taxon>Gammaproteobacteria</taxon>
        <taxon>Cellvibrionales</taxon>
        <taxon>Spongiibacteraceae</taxon>
        <taxon>Sinobacterium</taxon>
    </lineage>
</organism>
<dbReference type="EMBL" id="CAKLPX010000001">
    <property type="protein sequence ID" value="CAH0990613.1"/>
    <property type="molecule type" value="Genomic_DNA"/>
</dbReference>
<feature type="transmembrane region" description="Helical" evidence="1">
    <location>
        <begin position="6"/>
        <end position="31"/>
    </location>
</feature>
<keyword evidence="1" id="KW-1133">Transmembrane helix</keyword>
<dbReference type="InterPro" id="IPR021279">
    <property type="entry name" value="DUF2721"/>
</dbReference>